<dbReference type="Proteomes" id="UP000317648">
    <property type="component" value="Chromosome"/>
</dbReference>
<dbReference type="AlphaFoldDB" id="A0A518DTC6"/>
<organism evidence="1 2">
    <name type="scientific">Lignipirellula cremea</name>
    <dbReference type="NCBI Taxonomy" id="2528010"/>
    <lineage>
        <taxon>Bacteria</taxon>
        <taxon>Pseudomonadati</taxon>
        <taxon>Planctomycetota</taxon>
        <taxon>Planctomycetia</taxon>
        <taxon>Pirellulales</taxon>
        <taxon>Pirellulaceae</taxon>
        <taxon>Lignipirellula</taxon>
    </lineage>
</organism>
<dbReference type="KEGG" id="lcre:Pla8534_28850"/>
<evidence type="ECO:0000313" key="2">
    <source>
        <dbReference type="Proteomes" id="UP000317648"/>
    </source>
</evidence>
<protein>
    <submittedName>
        <fullName evidence="1">Uncharacterized protein</fullName>
    </submittedName>
</protein>
<name>A0A518DTC6_9BACT</name>
<dbReference type="EMBL" id="CP036433">
    <property type="protein sequence ID" value="QDU95073.1"/>
    <property type="molecule type" value="Genomic_DNA"/>
</dbReference>
<proteinExistence type="predicted"/>
<sequence>MNLGNIDWFGTVMPSQKGCHLVGCLKASSGDRGKWGGQMGPPKLYQGR</sequence>
<gene>
    <name evidence="1" type="ORF">Pla8534_28850</name>
</gene>
<reference evidence="1 2" key="1">
    <citation type="submission" date="2019-02" db="EMBL/GenBank/DDBJ databases">
        <title>Deep-cultivation of Planctomycetes and their phenomic and genomic characterization uncovers novel biology.</title>
        <authorList>
            <person name="Wiegand S."/>
            <person name="Jogler M."/>
            <person name="Boedeker C."/>
            <person name="Pinto D."/>
            <person name="Vollmers J."/>
            <person name="Rivas-Marin E."/>
            <person name="Kohn T."/>
            <person name="Peeters S.H."/>
            <person name="Heuer A."/>
            <person name="Rast P."/>
            <person name="Oberbeckmann S."/>
            <person name="Bunk B."/>
            <person name="Jeske O."/>
            <person name="Meyerdierks A."/>
            <person name="Storesund J.E."/>
            <person name="Kallscheuer N."/>
            <person name="Luecker S."/>
            <person name="Lage O.M."/>
            <person name="Pohl T."/>
            <person name="Merkel B.J."/>
            <person name="Hornburger P."/>
            <person name="Mueller R.-W."/>
            <person name="Bruemmer F."/>
            <person name="Labrenz M."/>
            <person name="Spormann A.M."/>
            <person name="Op den Camp H."/>
            <person name="Overmann J."/>
            <person name="Amann R."/>
            <person name="Jetten M.S.M."/>
            <person name="Mascher T."/>
            <person name="Medema M.H."/>
            <person name="Devos D.P."/>
            <person name="Kaster A.-K."/>
            <person name="Ovreas L."/>
            <person name="Rohde M."/>
            <person name="Galperin M.Y."/>
            <person name="Jogler C."/>
        </authorList>
    </citation>
    <scope>NUCLEOTIDE SEQUENCE [LARGE SCALE GENOMIC DNA]</scope>
    <source>
        <strain evidence="1 2">Pla85_3_4</strain>
    </source>
</reference>
<accession>A0A518DTC6</accession>
<evidence type="ECO:0000313" key="1">
    <source>
        <dbReference type="EMBL" id="QDU95073.1"/>
    </source>
</evidence>
<keyword evidence="2" id="KW-1185">Reference proteome</keyword>